<keyword evidence="1" id="KW-1133">Transmembrane helix</keyword>
<keyword evidence="1" id="KW-0812">Transmembrane</keyword>
<gene>
    <name evidence="2" type="ordered locus">BATR1942_17100</name>
</gene>
<evidence type="ECO:0000313" key="2">
    <source>
        <dbReference type="EMBL" id="ADP34339.1"/>
    </source>
</evidence>
<feature type="transmembrane region" description="Helical" evidence="1">
    <location>
        <begin position="139"/>
        <end position="158"/>
    </location>
</feature>
<evidence type="ECO:0008006" key="4">
    <source>
        <dbReference type="Google" id="ProtNLM"/>
    </source>
</evidence>
<proteinExistence type="predicted"/>
<keyword evidence="1" id="KW-0472">Membrane</keyword>
<protein>
    <recommendedName>
        <fullName evidence="4">ABC transporter permease</fullName>
    </recommendedName>
</protein>
<reference evidence="2 3" key="1">
    <citation type="journal article" date="2011" name="Front. Microbiol.">
        <title>Genomic signatures of strain selection and enhancement in Bacillus atrophaeus var. globigii, a historical biowarfare simulant.</title>
        <authorList>
            <person name="Gibbons H.S."/>
            <person name="Broomall S.M."/>
            <person name="McNew L.A."/>
            <person name="Daligault H."/>
            <person name="Chapman C."/>
            <person name="Bruce D."/>
            <person name="Karavis M."/>
            <person name="Krepps M."/>
            <person name="McGregor P.A."/>
            <person name="Hong C."/>
            <person name="Park K.H."/>
            <person name="Akmal A."/>
            <person name="Feldman A."/>
            <person name="Lin J.S."/>
            <person name="Chang W.E."/>
            <person name="Higgs B.W."/>
            <person name="Demirev P."/>
            <person name="Lindquist J."/>
            <person name="Liem A."/>
            <person name="Fochler E."/>
            <person name="Read T.D."/>
            <person name="Tapia R."/>
            <person name="Johnson S."/>
            <person name="Bishop-Lilly K.A."/>
            <person name="Detter C."/>
            <person name="Han C."/>
            <person name="Sozhamannan S."/>
            <person name="Rosenzweig C.N."/>
            <person name="Skowronski E.W."/>
        </authorList>
    </citation>
    <scope>NUCLEOTIDE SEQUENCE [LARGE SCALE GENOMIC DNA]</scope>
    <source>
        <strain evidence="2 3">1942</strain>
    </source>
</reference>
<feature type="transmembrane region" description="Helical" evidence="1">
    <location>
        <begin position="164"/>
        <end position="181"/>
    </location>
</feature>
<feature type="transmembrane region" description="Helical" evidence="1">
    <location>
        <begin position="88"/>
        <end position="119"/>
    </location>
</feature>
<feature type="transmembrane region" description="Helical" evidence="1">
    <location>
        <begin position="211"/>
        <end position="229"/>
    </location>
</feature>
<dbReference type="EMBL" id="CP002207">
    <property type="protein sequence ID" value="ADP34339.1"/>
    <property type="molecule type" value="Genomic_DNA"/>
</dbReference>
<feature type="transmembrane region" description="Helical" evidence="1">
    <location>
        <begin position="49"/>
        <end position="68"/>
    </location>
</feature>
<accession>A0ABN3ZEG9</accession>
<evidence type="ECO:0000256" key="1">
    <source>
        <dbReference type="SAM" id="Phobius"/>
    </source>
</evidence>
<feature type="transmembrane region" description="Helical" evidence="1">
    <location>
        <begin position="6"/>
        <end position="28"/>
    </location>
</feature>
<dbReference type="Proteomes" id="UP000006867">
    <property type="component" value="Chromosome"/>
</dbReference>
<organism evidence="2 3">
    <name type="scientific">Bacillus atrophaeus (strain 1942)</name>
    <dbReference type="NCBI Taxonomy" id="720555"/>
    <lineage>
        <taxon>Bacteria</taxon>
        <taxon>Bacillati</taxon>
        <taxon>Bacillota</taxon>
        <taxon>Bacilli</taxon>
        <taxon>Bacillales</taxon>
        <taxon>Bacillaceae</taxon>
        <taxon>Bacillus</taxon>
    </lineage>
</organism>
<keyword evidence="3" id="KW-1185">Reference proteome</keyword>
<sequence length="237" mass="27845">MLSNNFLYYLLKINHTRILFTLIALMLLNMSVFYNNTLNEVTNISFIRILSNILGSPTSFMTVCIFLLNMNSWHFSNYVVSRFNNRKIFFRFLSMLVLLRTIVFLILSILTTILTALILKPGMFMNSLQIVNVDEVMQIIYLLLGWLMILIIVQLIILMFELKLPVYGTLIGSVIVLMILFNDMYDSFSILFIQAISSTFDYSLYKLFYDRLYLLFVIVFLTLICVKLTKSFQMLRR</sequence>
<name>A0ABN3ZEG9_BACA1</name>
<evidence type="ECO:0000313" key="3">
    <source>
        <dbReference type="Proteomes" id="UP000006867"/>
    </source>
</evidence>